<dbReference type="Pfam" id="PF13453">
    <property type="entry name" value="Zn_ribbon_TFIIB"/>
    <property type="match status" value="1"/>
</dbReference>
<sequence>MQCPQEKSALERIAPHGVAAWRCSSCNGIWFPEDHLRRLKDAQDALLRWIDVDLWANPEEFRLSKSSRVCPEDAMPLYRAAYGDSGVTVDVCADHHGVWLDEGEFRAIIDWLRSRIEQETFLGYLREAGTEAAEIVTGSESVASETGDFLVVAKLLAYRLLVQFPVLAKIIAQLPT</sequence>
<feature type="domain" description="Transcription factor zinc-finger" evidence="1">
    <location>
        <begin position="2"/>
        <end position="41"/>
    </location>
</feature>
<protein>
    <recommendedName>
        <fullName evidence="1">Transcription factor zinc-finger domain-containing protein</fullName>
    </recommendedName>
</protein>
<proteinExistence type="predicted"/>
<dbReference type="InterPro" id="IPR027392">
    <property type="entry name" value="TF_Znf"/>
</dbReference>
<organism evidence="2 3">
    <name type="scientific">Terrybacteria sp. (strain RIFCSPHIGHO2_01_FULL_58_15)</name>
    <dbReference type="NCBI Taxonomy" id="1802363"/>
    <lineage>
        <taxon>Bacteria</taxon>
        <taxon>Candidatus Terryibacteriota</taxon>
    </lineage>
</organism>
<dbReference type="EMBL" id="MHST01000024">
    <property type="protein sequence ID" value="OHA48217.1"/>
    <property type="molecule type" value="Genomic_DNA"/>
</dbReference>
<comment type="caution">
    <text evidence="2">The sequence shown here is derived from an EMBL/GenBank/DDBJ whole genome shotgun (WGS) entry which is preliminary data.</text>
</comment>
<evidence type="ECO:0000259" key="1">
    <source>
        <dbReference type="Pfam" id="PF13453"/>
    </source>
</evidence>
<accession>A0A1G2PIU9</accession>
<name>A0A1G2PIU9_TERXR</name>
<evidence type="ECO:0000313" key="2">
    <source>
        <dbReference type="EMBL" id="OHA48217.1"/>
    </source>
</evidence>
<dbReference type="AlphaFoldDB" id="A0A1G2PIU9"/>
<dbReference type="STRING" id="1802363.A2682_02365"/>
<reference evidence="2 3" key="1">
    <citation type="journal article" date="2016" name="Nat. Commun.">
        <title>Thousands of microbial genomes shed light on interconnected biogeochemical processes in an aquifer system.</title>
        <authorList>
            <person name="Anantharaman K."/>
            <person name="Brown C.T."/>
            <person name="Hug L.A."/>
            <person name="Sharon I."/>
            <person name="Castelle C.J."/>
            <person name="Probst A.J."/>
            <person name="Thomas B.C."/>
            <person name="Singh A."/>
            <person name="Wilkins M.J."/>
            <person name="Karaoz U."/>
            <person name="Brodie E.L."/>
            <person name="Williams K.H."/>
            <person name="Hubbard S.S."/>
            <person name="Banfield J.F."/>
        </authorList>
    </citation>
    <scope>NUCLEOTIDE SEQUENCE [LARGE SCALE GENOMIC DNA]</scope>
    <source>
        <strain evidence="3">RIFCSPHIGHO2_01_FULL_58_15</strain>
    </source>
</reference>
<gene>
    <name evidence="2" type="ORF">A2682_02365</name>
</gene>
<evidence type="ECO:0000313" key="3">
    <source>
        <dbReference type="Proteomes" id="UP000178690"/>
    </source>
</evidence>
<dbReference type="Proteomes" id="UP000178690">
    <property type="component" value="Unassembled WGS sequence"/>
</dbReference>